<accession>A0A506U8H2</accession>
<name>A0A506U8H2_9HYPH</name>
<dbReference type="Proteomes" id="UP000320314">
    <property type="component" value="Unassembled WGS sequence"/>
</dbReference>
<evidence type="ECO:0000256" key="2">
    <source>
        <dbReference type="ARBA" id="ARBA00007639"/>
    </source>
</evidence>
<keyword evidence="3" id="KW-0732">Signal</keyword>
<sequence>MVEAGFPSCERRDSGVYHKEELMNVLTVSHLKKGVSMLAFAGMMVGASAAVAVAQSDNGDSSNSSSMQSDSSSGSGAVSSDSFDSSFSAMEKLQDVAKNGKGKIGILLPETTTSARYTSFDAPYLQKAFDKAGLSKDDYTITNAQGSESTQLTQAQSAISQGAKVLLVDPISSGVGASVENYAKEHGVPVIDYDRLTVGGNRDYYVSFDNEDVGKKIGQGFVKCVQDWGVKSPNVLIMDGAATDNNATLFAKGYNGVLKSKFDGGDWTKVGEPAGTWDPSKARTTFEQQMTAHNNINSVVTPNDDNANAVISYLKSINVPANKFPTTGQDATLTGLQNVLAGYQCGTVYKPIYKEAQAAAALALYLRADQKPPQGLVSGSTEDSKGGNAVPSVLVSSIWVTPDNMNDTVVKDNFVDPSKLCAGNYADACKKAGISTSSK</sequence>
<evidence type="ECO:0000259" key="5">
    <source>
        <dbReference type="Pfam" id="PF13407"/>
    </source>
</evidence>
<reference evidence="6 7" key="1">
    <citation type="submission" date="2019-06" db="EMBL/GenBank/DDBJ databases">
        <authorList>
            <person name="Li M."/>
        </authorList>
    </citation>
    <scope>NUCLEOTIDE SEQUENCE [LARGE SCALE GENOMIC DNA]</scope>
    <source>
        <strain evidence="6 7">BGMRC6574</strain>
    </source>
</reference>
<dbReference type="OrthoDB" id="9773673at2"/>
<comment type="caution">
    <text evidence="6">The sequence shown here is derived from an EMBL/GenBank/DDBJ whole genome shotgun (WGS) entry which is preliminary data.</text>
</comment>
<dbReference type="Gene3D" id="3.40.50.2300">
    <property type="match status" value="2"/>
</dbReference>
<protein>
    <submittedName>
        <fullName evidence="6">Sugar ABC transporter substrate-binding protein</fullName>
    </submittedName>
</protein>
<dbReference type="SUPFAM" id="SSF53822">
    <property type="entry name" value="Periplasmic binding protein-like I"/>
    <property type="match status" value="1"/>
</dbReference>
<dbReference type="InterPro" id="IPR050555">
    <property type="entry name" value="Bact_Solute-Bind_Prot2"/>
</dbReference>
<evidence type="ECO:0000256" key="3">
    <source>
        <dbReference type="ARBA" id="ARBA00022729"/>
    </source>
</evidence>
<dbReference type="InterPro" id="IPR025997">
    <property type="entry name" value="SBP_2_dom"/>
</dbReference>
<organism evidence="6 7">
    <name type="scientific">Pararhizobium mangrovi</name>
    <dbReference type="NCBI Taxonomy" id="2590452"/>
    <lineage>
        <taxon>Bacteria</taxon>
        <taxon>Pseudomonadati</taxon>
        <taxon>Pseudomonadota</taxon>
        <taxon>Alphaproteobacteria</taxon>
        <taxon>Hyphomicrobiales</taxon>
        <taxon>Rhizobiaceae</taxon>
        <taxon>Rhizobium/Agrobacterium group</taxon>
        <taxon>Pararhizobium</taxon>
    </lineage>
</organism>
<dbReference type="InterPro" id="IPR028082">
    <property type="entry name" value="Peripla_BP_I"/>
</dbReference>
<dbReference type="GO" id="GO:0030246">
    <property type="term" value="F:carbohydrate binding"/>
    <property type="evidence" value="ECO:0007669"/>
    <property type="project" value="TreeGrafter"/>
</dbReference>
<dbReference type="Pfam" id="PF13407">
    <property type="entry name" value="Peripla_BP_4"/>
    <property type="match status" value="1"/>
</dbReference>
<feature type="domain" description="Periplasmic binding protein" evidence="5">
    <location>
        <begin position="110"/>
        <end position="366"/>
    </location>
</feature>
<gene>
    <name evidence="6" type="ORF">FJU11_04665</name>
</gene>
<dbReference type="GO" id="GO:0030288">
    <property type="term" value="C:outer membrane-bounded periplasmic space"/>
    <property type="evidence" value="ECO:0007669"/>
    <property type="project" value="TreeGrafter"/>
</dbReference>
<evidence type="ECO:0000256" key="1">
    <source>
        <dbReference type="ARBA" id="ARBA00004418"/>
    </source>
</evidence>
<evidence type="ECO:0000313" key="7">
    <source>
        <dbReference type="Proteomes" id="UP000320314"/>
    </source>
</evidence>
<dbReference type="PANTHER" id="PTHR30036">
    <property type="entry name" value="D-XYLOSE-BINDING PERIPLASMIC PROTEIN"/>
    <property type="match status" value="1"/>
</dbReference>
<evidence type="ECO:0000256" key="4">
    <source>
        <dbReference type="SAM" id="MobiDB-lite"/>
    </source>
</evidence>
<dbReference type="EMBL" id="VHLH01000005">
    <property type="protein sequence ID" value="TPW30722.1"/>
    <property type="molecule type" value="Genomic_DNA"/>
</dbReference>
<dbReference type="PANTHER" id="PTHR30036:SF1">
    <property type="entry name" value="D-XYLOSE-BINDING PERIPLASMIC PROTEIN"/>
    <property type="match status" value="1"/>
</dbReference>
<comment type="similarity">
    <text evidence="2">Belongs to the bacterial solute-binding protein 2 family.</text>
</comment>
<feature type="region of interest" description="Disordered" evidence="4">
    <location>
        <begin position="56"/>
        <end position="78"/>
    </location>
</feature>
<evidence type="ECO:0000313" key="6">
    <source>
        <dbReference type="EMBL" id="TPW30722.1"/>
    </source>
</evidence>
<comment type="subcellular location">
    <subcellularLocation>
        <location evidence="1">Periplasm</location>
    </subcellularLocation>
</comment>
<dbReference type="AlphaFoldDB" id="A0A506U8H2"/>
<keyword evidence="7" id="KW-1185">Reference proteome</keyword>
<proteinExistence type="inferred from homology"/>